<proteinExistence type="predicted"/>
<dbReference type="EMBL" id="RBIE01000006">
    <property type="protein sequence ID" value="RKQ59899.1"/>
    <property type="molecule type" value="Genomic_DNA"/>
</dbReference>
<comment type="caution">
    <text evidence="2">The sequence shown here is derived from an EMBL/GenBank/DDBJ whole genome shotgun (WGS) entry which is preliminary data.</text>
</comment>
<dbReference type="RefSeq" id="WP_121171964.1">
    <property type="nucleotide sequence ID" value="NZ_RBIE01000006.1"/>
</dbReference>
<protein>
    <submittedName>
        <fullName evidence="2">Uncharacterized protein DUF551</fullName>
    </submittedName>
</protein>
<evidence type="ECO:0000313" key="2">
    <source>
        <dbReference type="EMBL" id="RKQ59899.1"/>
    </source>
</evidence>
<reference evidence="2 3" key="1">
    <citation type="submission" date="2018-10" db="EMBL/GenBank/DDBJ databases">
        <title>Genomic Encyclopedia of Type Strains, Phase IV (KMG-IV): sequencing the most valuable type-strain genomes for metagenomic binning, comparative biology and taxonomic classification.</title>
        <authorList>
            <person name="Goeker M."/>
        </authorList>
    </citation>
    <scope>NUCLEOTIDE SEQUENCE [LARGE SCALE GENOMIC DNA]</scope>
    <source>
        <strain evidence="2 3">DSM 15521</strain>
    </source>
</reference>
<feature type="domain" description="DUF551" evidence="1">
    <location>
        <begin position="2"/>
        <end position="70"/>
    </location>
</feature>
<evidence type="ECO:0000259" key="1">
    <source>
        <dbReference type="Pfam" id="PF04448"/>
    </source>
</evidence>
<dbReference type="AlphaFoldDB" id="A0A420W5F5"/>
<name>A0A420W5F5_9BACT</name>
<dbReference type="Proteomes" id="UP000280881">
    <property type="component" value="Unassembled WGS sequence"/>
</dbReference>
<keyword evidence="3" id="KW-1185">Reference proteome</keyword>
<dbReference type="InterPro" id="IPR007539">
    <property type="entry name" value="DUF551"/>
</dbReference>
<dbReference type="OrthoDB" id="886736at2"/>
<accession>A0A420W5F5</accession>
<dbReference type="Pfam" id="PF04448">
    <property type="entry name" value="DUF551"/>
    <property type="match status" value="1"/>
</dbReference>
<organism evidence="2 3">
    <name type="scientific">Thermovibrio guaymasensis</name>
    <dbReference type="NCBI Taxonomy" id="240167"/>
    <lineage>
        <taxon>Bacteria</taxon>
        <taxon>Pseudomonadati</taxon>
        <taxon>Aquificota</taxon>
        <taxon>Aquificia</taxon>
        <taxon>Desulfurobacteriales</taxon>
        <taxon>Desulfurobacteriaceae</taxon>
        <taxon>Thermovibrio</taxon>
    </lineage>
</organism>
<gene>
    <name evidence="2" type="ORF">C7457_1685</name>
</gene>
<evidence type="ECO:0000313" key="3">
    <source>
        <dbReference type="Proteomes" id="UP000280881"/>
    </source>
</evidence>
<sequence>MEWISVDDKLPGPNELVAWLKMNNPIKNGINKKWISNVDGICWADCHDGYRRKVADIDATHWMPLPEPPKQG</sequence>